<dbReference type="Proteomes" id="UP000288805">
    <property type="component" value="Unassembled WGS sequence"/>
</dbReference>
<name>A0A438D056_VITVI</name>
<dbReference type="AlphaFoldDB" id="A0A438D056"/>
<evidence type="ECO:0000313" key="1">
    <source>
        <dbReference type="EMBL" id="RVW28772.1"/>
    </source>
</evidence>
<dbReference type="EMBL" id="QGNW01001879">
    <property type="protein sequence ID" value="RVW28772.1"/>
    <property type="molecule type" value="Genomic_DNA"/>
</dbReference>
<accession>A0A438D056</accession>
<gene>
    <name evidence="1" type="ORF">CK203_089225</name>
</gene>
<protein>
    <submittedName>
        <fullName evidence="1">Uncharacterized protein</fullName>
    </submittedName>
</protein>
<comment type="caution">
    <text evidence="1">The sequence shown here is derived from an EMBL/GenBank/DDBJ whole genome shotgun (WGS) entry which is preliminary data.</text>
</comment>
<organism evidence="1 2">
    <name type="scientific">Vitis vinifera</name>
    <name type="common">Grape</name>
    <dbReference type="NCBI Taxonomy" id="29760"/>
    <lineage>
        <taxon>Eukaryota</taxon>
        <taxon>Viridiplantae</taxon>
        <taxon>Streptophyta</taxon>
        <taxon>Embryophyta</taxon>
        <taxon>Tracheophyta</taxon>
        <taxon>Spermatophyta</taxon>
        <taxon>Magnoliopsida</taxon>
        <taxon>eudicotyledons</taxon>
        <taxon>Gunneridae</taxon>
        <taxon>Pentapetalae</taxon>
        <taxon>rosids</taxon>
        <taxon>Vitales</taxon>
        <taxon>Vitaceae</taxon>
        <taxon>Viteae</taxon>
        <taxon>Vitis</taxon>
    </lineage>
</organism>
<evidence type="ECO:0000313" key="2">
    <source>
        <dbReference type="Proteomes" id="UP000288805"/>
    </source>
</evidence>
<proteinExistence type="predicted"/>
<sequence>MPTKKDVASFSMGRFVGVSGRDFCPNYSLKLLGTHERGRLVEWVEKASFDSLNKLFEITIVERHYQTLLIARNLLAVVREP</sequence>
<reference evidence="1 2" key="1">
    <citation type="journal article" date="2018" name="PLoS Genet.">
        <title>Population sequencing reveals clonal diversity and ancestral inbreeding in the grapevine cultivar Chardonnay.</title>
        <authorList>
            <person name="Roach M.J."/>
            <person name="Johnson D.L."/>
            <person name="Bohlmann J."/>
            <person name="van Vuuren H.J."/>
            <person name="Jones S.J."/>
            <person name="Pretorius I.S."/>
            <person name="Schmidt S.A."/>
            <person name="Borneman A.R."/>
        </authorList>
    </citation>
    <scope>NUCLEOTIDE SEQUENCE [LARGE SCALE GENOMIC DNA]</scope>
    <source>
        <strain evidence="2">cv. Chardonnay</strain>
        <tissue evidence="1">Leaf</tissue>
    </source>
</reference>